<dbReference type="EMBL" id="BT023749">
    <property type="protein sequence ID" value="AAZ41757.1"/>
    <property type="molecule type" value="mRNA"/>
</dbReference>
<organism evidence="2">
    <name type="scientific">Drosophila melanogaster</name>
    <name type="common">Fruit fly</name>
    <dbReference type="NCBI Taxonomy" id="7227"/>
    <lineage>
        <taxon>Eukaryota</taxon>
        <taxon>Metazoa</taxon>
        <taxon>Ecdysozoa</taxon>
        <taxon>Arthropoda</taxon>
        <taxon>Hexapoda</taxon>
        <taxon>Insecta</taxon>
        <taxon>Pterygota</taxon>
        <taxon>Neoptera</taxon>
        <taxon>Endopterygota</taxon>
        <taxon>Diptera</taxon>
        <taxon>Brachycera</taxon>
        <taxon>Muscomorpha</taxon>
        <taxon>Ephydroidea</taxon>
        <taxon>Drosophilidae</taxon>
        <taxon>Drosophila</taxon>
        <taxon>Sophophora</taxon>
    </lineage>
</organism>
<proteinExistence type="evidence at transcript level"/>
<reference evidence="2" key="1">
    <citation type="submission" date="2005-08" db="EMBL/GenBank/DDBJ databases">
        <authorList>
            <person name="Stapleton M."/>
            <person name="Carlson J."/>
            <person name="Chavez C."/>
            <person name="Frise E."/>
            <person name="George R."/>
            <person name="Pacleb J."/>
            <person name="Park S."/>
            <person name="Wan K."/>
            <person name="Yu C."/>
            <person name="Celniker S."/>
        </authorList>
    </citation>
    <scope>NUCLEOTIDE SEQUENCE</scope>
    <source>
        <strain evidence="2">Berkeley</strain>
    </source>
</reference>
<evidence type="ECO:0000256" key="1">
    <source>
        <dbReference type="SAM" id="Phobius"/>
    </source>
</evidence>
<accession>Q494M7</accession>
<feature type="transmembrane region" description="Helical" evidence="1">
    <location>
        <begin position="37"/>
        <end position="60"/>
    </location>
</feature>
<name>Q494M7_DROME</name>
<keyword evidence="1" id="KW-0812">Transmembrane</keyword>
<evidence type="ECO:0000313" key="2">
    <source>
        <dbReference type="EMBL" id="AAZ41757.1"/>
    </source>
</evidence>
<keyword evidence="1" id="KW-0472">Membrane</keyword>
<protein>
    <submittedName>
        <fullName evidence="2">RH73753p</fullName>
    </submittedName>
</protein>
<sequence>MAAFVNVPFVDTLEIPLIPKYFHFVGNFKKSGKSNYITYQVLVVVTGFYLWPSATVSNPYPKQKKKKKKCHLDSDRIIAAGKTKRRLWTLECERVNR</sequence>
<keyword evidence="1" id="KW-1133">Transmembrane helix</keyword>
<dbReference type="AlphaFoldDB" id="Q494M7"/>